<name>A0A948RXX6_UNCEI</name>
<accession>A0A948RXX6</accession>
<protein>
    <submittedName>
        <fullName evidence="1">Uncharacterized protein</fullName>
    </submittedName>
</protein>
<dbReference type="Proteomes" id="UP000777784">
    <property type="component" value="Unassembled WGS sequence"/>
</dbReference>
<comment type="caution">
    <text evidence="1">The sequence shown here is derived from an EMBL/GenBank/DDBJ whole genome shotgun (WGS) entry which is preliminary data.</text>
</comment>
<organism evidence="1 2">
    <name type="scientific">Eiseniibacteriota bacterium</name>
    <dbReference type="NCBI Taxonomy" id="2212470"/>
    <lineage>
        <taxon>Bacteria</taxon>
        <taxon>Candidatus Eiseniibacteriota</taxon>
    </lineage>
</organism>
<evidence type="ECO:0000313" key="1">
    <source>
        <dbReference type="EMBL" id="MBU2691996.1"/>
    </source>
</evidence>
<dbReference type="EMBL" id="JAHJDP010000081">
    <property type="protein sequence ID" value="MBU2691996.1"/>
    <property type="molecule type" value="Genomic_DNA"/>
</dbReference>
<gene>
    <name evidence="1" type="ORF">KJ970_13835</name>
</gene>
<proteinExistence type="predicted"/>
<dbReference type="AlphaFoldDB" id="A0A948RXX6"/>
<evidence type="ECO:0000313" key="2">
    <source>
        <dbReference type="Proteomes" id="UP000777784"/>
    </source>
</evidence>
<reference evidence="1" key="1">
    <citation type="submission" date="2021-05" db="EMBL/GenBank/DDBJ databases">
        <title>Energy efficiency and biological interactions define the core microbiome of deep oligotrophic groundwater.</title>
        <authorList>
            <person name="Mehrshad M."/>
            <person name="Lopez-Fernandez M."/>
            <person name="Bell E."/>
            <person name="Bernier-Latmani R."/>
            <person name="Bertilsson S."/>
            <person name="Dopson M."/>
        </authorList>
    </citation>
    <scope>NUCLEOTIDE SEQUENCE</scope>
    <source>
        <strain evidence="1">Modern_marine.mb.64</strain>
    </source>
</reference>
<sequence length="399" mass="47325">MKRPKTYAEVREWLEKELRRPVSDSLWSYLDESGYIYPIVTDLEPEGPDDLLRAARKLSDLIRGGQAGRKKHPYRKLEDQFSIPEAERLRAQVTSNFIGRLAANTPEVCCFWKDYLGEKRLTKKQAGILLDSEAPRLYNLLFFKKHKIPLSGHESWFVYYKNGQYSPMYTRNNSFLEIEWKGNDLKLPYTVEQWLRLGDKQSPKLSILGNRFTPLPSKRGFHRGNSTSVVPGSVFAVLRETSIKLTETFGWREEEATWYILTEEPPQSSPIEIEPVGIWRQDHRRLRLRITVESWVSPKTLMNAYRYLQQQSNDCQSHLFSIRNLTLVDEVSELRHRNDPTPSWRELMHLWNKAHPDLAYIHRQCFHRDFKRTVEKLIMPKYFWPWFDPKKKTKSKKEH</sequence>